<proteinExistence type="predicted"/>
<comment type="caution">
    <text evidence="3">The sequence shown here is derived from an EMBL/GenBank/DDBJ whole genome shotgun (WGS) entry which is preliminary data.</text>
</comment>
<dbReference type="EMBL" id="MU157858">
    <property type="protein sequence ID" value="KAF9527790.1"/>
    <property type="molecule type" value="Genomic_DNA"/>
</dbReference>
<keyword evidence="2" id="KW-0812">Transmembrane</keyword>
<name>A0A9P6EEX2_9AGAR</name>
<dbReference type="PANTHER" id="PTHR38045">
    <property type="entry name" value="CHROMOSOME 1, WHOLE GENOME SHOTGUN SEQUENCE"/>
    <property type="match status" value="1"/>
</dbReference>
<dbReference type="Proteomes" id="UP000807306">
    <property type="component" value="Unassembled WGS sequence"/>
</dbReference>
<dbReference type="PANTHER" id="PTHR38045:SF1">
    <property type="entry name" value="HEPARINASE II_III-LIKE PROTEIN"/>
    <property type="match status" value="1"/>
</dbReference>
<evidence type="ECO:0000256" key="1">
    <source>
        <dbReference type="SAM" id="MobiDB-lite"/>
    </source>
</evidence>
<feature type="region of interest" description="Disordered" evidence="1">
    <location>
        <begin position="700"/>
        <end position="719"/>
    </location>
</feature>
<evidence type="ECO:0000313" key="4">
    <source>
        <dbReference type="Proteomes" id="UP000807306"/>
    </source>
</evidence>
<dbReference type="AlphaFoldDB" id="A0A9P6EEX2"/>
<reference evidence="3" key="1">
    <citation type="submission" date="2020-11" db="EMBL/GenBank/DDBJ databases">
        <authorList>
            <consortium name="DOE Joint Genome Institute"/>
            <person name="Ahrendt S."/>
            <person name="Riley R."/>
            <person name="Andreopoulos W."/>
            <person name="Labutti K."/>
            <person name="Pangilinan J."/>
            <person name="Ruiz-Duenas F.J."/>
            <person name="Barrasa J.M."/>
            <person name="Sanchez-Garcia M."/>
            <person name="Camarero S."/>
            <person name="Miyauchi S."/>
            <person name="Serrano A."/>
            <person name="Linde D."/>
            <person name="Babiker R."/>
            <person name="Drula E."/>
            <person name="Ayuso-Fernandez I."/>
            <person name="Pacheco R."/>
            <person name="Padilla G."/>
            <person name="Ferreira P."/>
            <person name="Barriuso J."/>
            <person name="Kellner H."/>
            <person name="Castanera R."/>
            <person name="Alfaro M."/>
            <person name="Ramirez L."/>
            <person name="Pisabarro A.G."/>
            <person name="Kuo A."/>
            <person name="Tritt A."/>
            <person name="Lipzen A."/>
            <person name="He G."/>
            <person name="Yan M."/>
            <person name="Ng V."/>
            <person name="Cullen D."/>
            <person name="Martin F."/>
            <person name="Rosso M.-N."/>
            <person name="Henrissat B."/>
            <person name="Hibbett D."/>
            <person name="Martinez A.T."/>
            <person name="Grigoriev I.V."/>
        </authorList>
    </citation>
    <scope>NUCLEOTIDE SEQUENCE</scope>
    <source>
        <strain evidence="3">CBS 506.95</strain>
    </source>
</reference>
<keyword evidence="4" id="KW-1185">Reference proteome</keyword>
<keyword evidence="2" id="KW-1133">Transmembrane helix</keyword>
<keyword evidence="2" id="KW-0472">Membrane</keyword>
<gene>
    <name evidence="3" type="ORF">CPB83DRAFT_855633</name>
</gene>
<dbReference type="Gene3D" id="1.50.10.100">
    <property type="entry name" value="Chondroitin AC/alginate lyase"/>
    <property type="match status" value="1"/>
</dbReference>
<dbReference type="SUPFAM" id="SSF48230">
    <property type="entry name" value="Chondroitin AC/alginate lyase"/>
    <property type="match status" value="1"/>
</dbReference>
<dbReference type="Gene3D" id="2.70.98.70">
    <property type="match status" value="1"/>
</dbReference>
<dbReference type="InterPro" id="IPR008929">
    <property type="entry name" value="Chondroitin_lyas"/>
</dbReference>
<evidence type="ECO:0000313" key="3">
    <source>
        <dbReference type="EMBL" id="KAF9527790.1"/>
    </source>
</evidence>
<sequence>MASYNALNNNSGSSPYGSGDPFYNESTGYITPQPAAKKAGTSPWIKFGIPVAIVIIIAAVVGGVVGSRHSSSSSSSSGASGGSKDPAAAASSAASVKSALGRYATATNSKYMVPIYPSTTNAAAFTQPTFVASSKSAWPADPFKPGTPSPTTVRDDRPRLFAPSYKWDALANLVQTDPYMKGWNDTIFGNATDYYNKPPVVYFMDGDSGILDNAREVKQRLKAFAYVYRITKDSKWVDRAWNEIQTAIGPTYPDTDKWNTAHFLDAAEYTSAFAIAYDWMYDMWDDDKKATIRNAMITYGMGPGLSVYEGGASFGWWSSKVFGNWNCVCNAGLTVGALSILKDDTTGTAEKLLSHTIQNAKDNCAQAVTDDGSWHETPNYWYFGTTGHAEMASALMTATGSDYDLLTTNTNYWKTGLYHMYISGPTSLYDYGDHGPNKFSSTANCMFLYADSYNQPTFALHQRDRADAAEPWSMFWYDPAVSGAFWDQLPLDHFFDNDLVQWGSMRSSWTDQNALFVAIKAGKNQGHETHNDLDVGDFVIDALGTRFAGEYGSADYRSPEYFNSDAQNATRWLYFRKRTEAQSTLMINKDNQNVLAAPTIKHDTTGEKQDSSTVYTPPKTSTAFFTMDMTSAYFQATSIKRGIRMLNGRRQVLLQDEIDAQAGVQWRMQTNATITINGASASLALDGQTMEVQILNPPSGAQFSQQAAERLSSDPTPPVPDQVNPGVSILIIDLPAGKYNLQVLFNPQWPGMSSNDFVTPQNVALDSWSNTSHN</sequence>
<protein>
    <submittedName>
        <fullName evidence="3">Heparinase II/III family protein</fullName>
    </submittedName>
</protein>
<dbReference type="OrthoDB" id="3476529at2759"/>
<accession>A0A9P6EEX2</accession>
<organism evidence="3 4">
    <name type="scientific">Crepidotus variabilis</name>
    <dbReference type="NCBI Taxonomy" id="179855"/>
    <lineage>
        <taxon>Eukaryota</taxon>
        <taxon>Fungi</taxon>
        <taxon>Dikarya</taxon>
        <taxon>Basidiomycota</taxon>
        <taxon>Agaricomycotina</taxon>
        <taxon>Agaricomycetes</taxon>
        <taxon>Agaricomycetidae</taxon>
        <taxon>Agaricales</taxon>
        <taxon>Agaricineae</taxon>
        <taxon>Crepidotaceae</taxon>
        <taxon>Crepidotus</taxon>
    </lineage>
</organism>
<feature type="transmembrane region" description="Helical" evidence="2">
    <location>
        <begin position="47"/>
        <end position="66"/>
    </location>
</feature>
<evidence type="ECO:0000256" key="2">
    <source>
        <dbReference type="SAM" id="Phobius"/>
    </source>
</evidence>